<dbReference type="EMBL" id="PYAL01000002">
    <property type="protein sequence ID" value="RXN91080.1"/>
    <property type="molecule type" value="Genomic_DNA"/>
</dbReference>
<feature type="compositionally biased region" description="Low complexity" evidence="3">
    <location>
        <begin position="87"/>
        <end position="100"/>
    </location>
</feature>
<keyword evidence="2" id="KW-0732">Signal</keyword>
<dbReference type="PANTHER" id="PTHR30483:SF38">
    <property type="entry name" value="BLR7848 PROTEIN"/>
    <property type="match status" value="1"/>
</dbReference>
<reference evidence="5 6" key="1">
    <citation type="journal article" date="2017" name="Int. J. Syst. Evol. Microbiol.">
        <title>Achromobacter aloeverae sp. nov., isolated from the root of Aloe vera (L.) Burm.f.</title>
        <authorList>
            <person name="Kuncharoen N."/>
            <person name="Muramatsu Y."/>
            <person name="Shibata C."/>
            <person name="Kamakura Y."/>
            <person name="Nakagawa Y."/>
            <person name="Tanasupawat S."/>
        </authorList>
    </citation>
    <scope>NUCLEOTIDE SEQUENCE [LARGE SCALE GENOMIC DNA]</scope>
    <source>
        <strain evidence="5 6">AVA-1</strain>
    </source>
</reference>
<accession>A0A4Q1HLM6</accession>
<evidence type="ECO:0000259" key="4">
    <source>
        <dbReference type="Pfam" id="PF13458"/>
    </source>
</evidence>
<evidence type="ECO:0000256" key="1">
    <source>
        <dbReference type="ARBA" id="ARBA00010062"/>
    </source>
</evidence>
<dbReference type="Pfam" id="PF13458">
    <property type="entry name" value="Peripla_BP_6"/>
    <property type="match status" value="1"/>
</dbReference>
<evidence type="ECO:0000313" key="5">
    <source>
        <dbReference type="EMBL" id="RXN91080.1"/>
    </source>
</evidence>
<dbReference type="Gene3D" id="3.40.50.2300">
    <property type="match status" value="3"/>
</dbReference>
<dbReference type="InterPro" id="IPR028082">
    <property type="entry name" value="Peripla_BP_I"/>
</dbReference>
<protein>
    <submittedName>
        <fullName evidence="5">Branched-chain amino acid ABC transporter substrate-binding protein</fullName>
    </submittedName>
</protein>
<dbReference type="PANTHER" id="PTHR30483">
    <property type="entry name" value="LEUCINE-SPECIFIC-BINDING PROTEIN"/>
    <property type="match status" value="1"/>
</dbReference>
<dbReference type="InterPro" id="IPR028081">
    <property type="entry name" value="Leu-bd"/>
</dbReference>
<dbReference type="Proteomes" id="UP000290849">
    <property type="component" value="Unassembled WGS sequence"/>
</dbReference>
<keyword evidence="6" id="KW-1185">Reference proteome</keyword>
<name>A0A4Q1HLM6_9BURK</name>
<sequence>MAGPAHAAGAQVPESGKASTAAANAPATVIVGVDLSLTGRASVLGLQSRNAVRLWPTTLGGLPARYVVLDDGSDPARALANMRAFTDAGDPADPADASGAPRGGVGGTKATAEQPLAAGMTSGDTSTSLPRTDAVVGFVTTPLAQQVLPDAARTRTPLIVLAGAPSLVAPMDATRAWVFKMAQNDDAMARALVDDMARRGYHDVAFLGFDDAYGDGWRQAFGQAAAGKLRIVAQERYPRGAQSLVSQAQRVIAAHPAAVLVAATGADAVLPQRTLRERGYGGQVYQTHGIATPDFLKDGEDDVEGTLFAAGPAMFARALPPGHPARPAALAFADLYEGRYGRDTVTQFSADAYGAWILLDRAVADVLRAGLRPGNEAFRVALRKALEDTRGLAVPNGILNLSPIDHQGLGTDAAVMGAVRGGRYVYPPD</sequence>
<dbReference type="AlphaFoldDB" id="A0A4Q1HLM6"/>
<dbReference type="SUPFAM" id="SSF53822">
    <property type="entry name" value="Periplasmic binding protein-like I"/>
    <property type="match status" value="1"/>
</dbReference>
<comment type="caution">
    <text evidence="5">The sequence shown here is derived from an EMBL/GenBank/DDBJ whole genome shotgun (WGS) entry which is preliminary data.</text>
</comment>
<dbReference type="CDD" id="cd06333">
    <property type="entry name" value="PBP1_ABC_RPA1789-like"/>
    <property type="match status" value="1"/>
</dbReference>
<evidence type="ECO:0000256" key="2">
    <source>
        <dbReference type="ARBA" id="ARBA00022729"/>
    </source>
</evidence>
<proteinExistence type="inferred from homology"/>
<feature type="domain" description="Leucine-binding protein" evidence="4">
    <location>
        <begin position="133"/>
        <end position="418"/>
    </location>
</feature>
<gene>
    <name evidence="5" type="ORF">C7R54_07760</name>
</gene>
<evidence type="ECO:0000313" key="6">
    <source>
        <dbReference type="Proteomes" id="UP000290849"/>
    </source>
</evidence>
<feature type="region of interest" description="Disordered" evidence="3">
    <location>
        <begin position="86"/>
        <end position="128"/>
    </location>
</feature>
<evidence type="ECO:0000256" key="3">
    <source>
        <dbReference type="SAM" id="MobiDB-lite"/>
    </source>
</evidence>
<organism evidence="5 6">
    <name type="scientific">Achromobacter aloeverae</name>
    <dbReference type="NCBI Taxonomy" id="1750518"/>
    <lineage>
        <taxon>Bacteria</taxon>
        <taxon>Pseudomonadati</taxon>
        <taxon>Pseudomonadota</taxon>
        <taxon>Betaproteobacteria</taxon>
        <taxon>Burkholderiales</taxon>
        <taxon>Alcaligenaceae</taxon>
        <taxon>Achromobacter</taxon>
    </lineage>
</organism>
<comment type="similarity">
    <text evidence="1">Belongs to the leucine-binding protein family.</text>
</comment>
<dbReference type="InterPro" id="IPR051010">
    <property type="entry name" value="BCAA_transport"/>
</dbReference>